<organism evidence="1 2">
    <name type="scientific">Cellulophaga tyrosinoxydans</name>
    <dbReference type="NCBI Taxonomy" id="504486"/>
    <lineage>
        <taxon>Bacteria</taxon>
        <taxon>Pseudomonadati</taxon>
        <taxon>Bacteroidota</taxon>
        <taxon>Flavobacteriia</taxon>
        <taxon>Flavobacteriales</taxon>
        <taxon>Flavobacteriaceae</taxon>
        <taxon>Cellulophaga</taxon>
    </lineage>
</organism>
<dbReference type="STRING" id="504486.SAMN05660703_0105"/>
<dbReference type="SUPFAM" id="SSF49464">
    <property type="entry name" value="Carboxypeptidase regulatory domain-like"/>
    <property type="match status" value="1"/>
</dbReference>
<sequence>MLLTPSCFLLAQEDTVLFNGNVSIGSNDVDGIHVRNKTANRVTITDGYGYFSIPVRLHDTLVFTAIHLKEKQIVINEILLNTNAVVVHLEEVENKLEEVVVMPYNLTGNITQDVVNLDVLVLTETTLELPNAKAKIYTQADRHLYTARSWEYTGNKIELDPIVNFFSGRTKMLKKRVERDLKNKRLDLVTDIVTDTTFVNGLKIPKEHIANFIFYCEADESFDALLISKDNFEIWKFLLEKSVHYRKDNDLE</sequence>
<name>A0A1W1Y7L5_9FLAO</name>
<dbReference type="Proteomes" id="UP000192360">
    <property type="component" value="Unassembled WGS sequence"/>
</dbReference>
<evidence type="ECO:0008006" key="3">
    <source>
        <dbReference type="Google" id="ProtNLM"/>
    </source>
</evidence>
<evidence type="ECO:0000313" key="1">
    <source>
        <dbReference type="EMBL" id="SMC32124.1"/>
    </source>
</evidence>
<gene>
    <name evidence="1" type="ORF">SAMN05660703_0105</name>
</gene>
<dbReference type="AlphaFoldDB" id="A0A1W1Y7L5"/>
<dbReference type="EMBL" id="FWXO01000001">
    <property type="protein sequence ID" value="SMC32124.1"/>
    <property type="molecule type" value="Genomic_DNA"/>
</dbReference>
<dbReference type="InterPro" id="IPR008969">
    <property type="entry name" value="CarboxyPept-like_regulatory"/>
</dbReference>
<accession>A0A1W1Y7L5</accession>
<protein>
    <recommendedName>
        <fullName evidence="3">CarboxypepD_reg-like domain-containing protein</fullName>
    </recommendedName>
</protein>
<evidence type="ECO:0000313" key="2">
    <source>
        <dbReference type="Proteomes" id="UP000192360"/>
    </source>
</evidence>
<reference evidence="2" key="1">
    <citation type="submission" date="2017-04" db="EMBL/GenBank/DDBJ databases">
        <authorList>
            <person name="Varghese N."/>
            <person name="Submissions S."/>
        </authorList>
    </citation>
    <scope>NUCLEOTIDE SEQUENCE [LARGE SCALE GENOMIC DNA]</scope>
    <source>
        <strain evidence="2">DSM 21164</strain>
    </source>
</reference>
<proteinExistence type="predicted"/>
<keyword evidence="2" id="KW-1185">Reference proteome</keyword>